<evidence type="ECO:0000256" key="3">
    <source>
        <dbReference type="ARBA" id="ARBA00004721"/>
    </source>
</evidence>
<sequence>MISQLLLPIAGTAIFYVLLHAARFLYGICLPPLRYLAGPKNHSWVFGNVKQMGEDAYLTAKWRDQYGPVFLFRVLFSRSELYNSDIKSVNHIITNSTIYQKPQRMLASAEHLLGGANRIEYSEGLWSVPNPAFGVSQIRQVTEIFVEKGVQLRELWNHEISENQSNGGMEIEVLGWMRRLTLDVIGQAGFNYQFNALEPQGKANELSDGALPILKFVPGLGSAVIAAARTRMLSIGSGIVSESKARVLAAAPEEKTLSGKRDLLSTLLKANLSAGVPATQRLDDTEVRNFFLAGHETTSSAISWALHALSEHPKVQTTLRDGLLALSTDNPTMDELNALPYLEQVVRETMRVHAPAVFTQRMAMADDVLPLSKPYVDKNGKSHDSLAISKGQMIHVPILAGEDAAEFKPERWDNLPDSVSVVPGVWANLFIFSPGRIIALGSGSPSPTMLSWRIVRSKAVLFVLIRSFEFEPAVAKGDIVRVTTGLLQRPTVKGKDHEDSGLPLIVRSYNV</sequence>
<dbReference type="SUPFAM" id="SSF48264">
    <property type="entry name" value="Cytochrome P450"/>
    <property type="match status" value="1"/>
</dbReference>
<dbReference type="PANTHER" id="PTHR24305:SF166">
    <property type="entry name" value="CYTOCHROME P450 12A4, MITOCHONDRIAL-RELATED"/>
    <property type="match status" value="1"/>
</dbReference>
<dbReference type="GO" id="GO:0020037">
    <property type="term" value="F:heme binding"/>
    <property type="evidence" value="ECO:0007669"/>
    <property type="project" value="InterPro"/>
</dbReference>
<comment type="similarity">
    <text evidence="4">Belongs to the cytochrome P450 family.</text>
</comment>
<dbReference type="Proteomes" id="UP001362999">
    <property type="component" value="Unassembled WGS sequence"/>
</dbReference>
<evidence type="ECO:0000256" key="12">
    <source>
        <dbReference type="ARBA" id="ARBA00023136"/>
    </source>
</evidence>
<evidence type="ECO:0000256" key="8">
    <source>
        <dbReference type="ARBA" id="ARBA00022989"/>
    </source>
</evidence>
<accession>A0AAW0AI76</accession>
<keyword evidence="10" id="KW-0408">Iron</keyword>
<evidence type="ECO:0000256" key="2">
    <source>
        <dbReference type="ARBA" id="ARBA00004370"/>
    </source>
</evidence>
<comment type="pathway">
    <text evidence="3">Secondary metabolite biosynthesis; terpenoid biosynthesis.</text>
</comment>
<dbReference type="GO" id="GO:0016705">
    <property type="term" value="F:oxidoreductase activity, acting on paired donors, with incorporation or reduction of molecular oxygen"/>
    <property type="evidence" value="ECO:0007669"/>
    <property type="project" value="InterPro"/>
</dbReference>
<dbReference type="PRINTS" id="PR00385">
    <property type="entry name" value="P450"/>
</dbReference>
<comment type="subcellular location">
    <subcellularLocation>
        <location evidence="2">Membrane</location>
    </subcellularLocation>
</comment>
<keyword evidence="12" id="KW-0472">Membrane</keyword>
<dbReference type="GO" id="GO:0016020">
    <property type="term" value="C:membrane"/>
    <property type="evidence" value="ECO:0007669"/>
    <property type="project" value="UniProtKB-SubCell"/>
</dbReference>
<comment type="caution">
    <text evidence="13">The sequence shown here is derived from an EMBL/GenBank/DDBJ whole genome shotgun (WGS) entry which is preliminary data.</text>
</comment>
<keyword evidence="8" id="KW-1133">Transmembrane helix</keyword>
<evidence type="ECO:0000256" key="7">
    <source>
        <dbReference type="ARBA" id="ARBA00022723"/>
    </source>
</evidence>
<comment type="cofactor">
    <cofactor evidence="1">
        <name>heme</name>
        <dbReference type="ChEBI" id="CHEBI:30413"/>
    </cofactor>
</comment>
<evidence type="ECO:0000313" key="14">
    <source>
        <dbReference type="Proteomes" id="UP001362999"/>
    </source>
</evidence>
<evidence type="ECO:0000256" key="4">
    <source>
        <dbReference type="ARBA" id="ARBA00010617"/>
    </source>
</evidence>
<evidence type="ECO:0000256" key="9">
    <source>
        <dbReference type="ARBA" id="ARBA00023002"/>
    </source>
</evidence>
<dbReference type="AlphaFoldDB" id="A0AAW0AI76"/>
<evidence type="ECO:0000256" key="10">
    <source>
        <dbReference type="ARBA" id="ARBA00023004"/>
    </source>
</evidence>
<gene>
    <name evidence="13" type="ORF">R3P38DRAFT_3324099</name>
</gene>
<dbReference type="Gene3D" id="1.10.630.10">
    <property type="entry name" value="Cytochrome P450"/>
    <property type="match status" value="1"/>
</dbReference>
<dbReference type="InterPro" id="IPR036396">
    <property type="entry name" value="Cyt_P450_sf"/>
</dbReference>
<proteinExistence type="inferred from homology"/>
<keyword evidence="5" id="KW-0349">Heme</keyword>
<dbReference type="GO" id="GO:0005506">
    <property type="term" value="F:iron ion binding"/>
    <property type="evidence" value="ECO:0007669"/>
    <property type="project" value="InterPro"/>
</dbReference>
<evidence type="ECO:0000256" key="11">
    <source>
        <dbReference type="ARBA" id="ARBA00023033"/>
    </source>
</evidence>
<evidence type="ECO:0000256" key="5">
    <source>
        <dbReference type="ARBA" id="ARBA00022617"/>
    </source>
</evidence>
<reference evidence="13 14" key="1">
    <citation type="journal article" date="2024" name="J Genomics">
        <title>Draft genome sequencing and assembly of Favolaschia claudopus CIRM-BRFM 2984 isolated from oak limbs.</title>
        <authorList>
            <person name="Navarro D."/>
            <person name="Drula E."/>
            <person name="Chaduli D."/>
            <person name="Cazenave R."/>
            <person name="Ahrendt S."/>
            <person name="Wang J."/>
            <person name="Lipzen A."/>
            <person name="Daum C."/>
            <person name="Barry K."/>
            <person name="Grigoriev I.V."/>
            <person name="Favel A."/>
            <person name="Rosso M.N."/>
            <person name="Martin F."/>
        </authorList>
    </citation>
    <scope>NUCLEOTIDE SEQUENCE [LARGE SCALE GENOMIC DNA]</scope>
    <source>
        <strain evidence="13 14">CIRM-BRFM 2984</strain>
    </source>
</reference>
<dbReference type="GO" id="GO:0004497">
    <property type="term" value="F:monooxygenase activity"/>
    <property type="evidence" value="ECO:0007669"/>
    <property type="project" value="UniProtKB-KW"/>
</dbReference>
<name>A0AAW0AI76_9AGAR</name>
<protein>
    <submittedName>
        <fullName evidence="13">Cytochrome P450</fullName>
    </submittedName>
</protein>
<evidence type="ECO:0000313" key="13">
    <source>
        <dbReference type="EMBL" id="KAK7012408.1"/>
    </source>
</evidence>
<keyword evidence="9" id="KW-0560">Oxidoreductase</keyword>
<evidence type="ECO:0000256" key="1">
    <source>
        <dbReference type="ARBA" id="ARBA00001971"/>
    </source>
</evidence>
<keyword evidence="6" id="KW-0812">Transmembrane</keyword>
<keyword evidence="11" id="KW-0503">Monooxygenase</keyword>
<evidence type="ECO:0000256" key="6">
    <source>
        <dbReference type="ARBA" id="ARBA00022692"/>
    </source>
</evidence>
<dbReference type="Pfam" id="PF00067">
    <property type="entry name" value="p450"/>
    <property type="match status" value="1"/>
</dbReference>
<keyword evidence="14" id="KW-1185">Reference proteome</keyword>
<keyword evidence="7" id="KW-0479">Metal-binding</keyword>
<dbReference type="EMBL" id="JAWWNJ010000065">
    <property type="protein sequence ID" value="KAK7012408.1"/>
    <property type="molecule type" value="Genomic_DNA"/>
</dbReference>
<organism evidence="13 14">
    <name type="scientific">Favolaschia claudopus</name>
    <dbReference type="NCBI Taxonomy" id="2862362"/>
    <lineage>
        <taxon>Eukaryota</taxon>
        <taxon>Fungi</taxon>
        <taxon>Dikarya</taxon>
        <taxon>Basidiomycota</taxon>
        <taxon>Agaricomycotina</taxon>
        <taxon>Agaricomycetes</taxon>
        <taxon>Agaricomycetidae</taxon>
        <taxon>Agaricales</taxon>
        <taxon>Marasmiineae</taxon>
        <taxon>Mycenaceae</taxon>
        <taxon>Favolaschia</taxon>
    </lineage>
</organism>
<dbReference type="InterPro" id="IPR050121">
    <property type="entry name" value="Cytochrome_P450_monoxygenase"/>
</dbReference>
<dbReference type="PANTHER" id="PTHR24305">
    <property type="entry name" value="CYTOCHROME P450"/>
    <property type="match status" value="1"/>
</dbReference>
<dbReference type="InterPro" id="IPR001128">
    <property type="entry name" value="Cyt_P450"/>
</dbReference>